<accession>A0A381XUZ8</accession>
<dbReference type="AlphaFoldDB" id="A0A381XUZ8"/>
<sequence>VRDKDEAKLLESFRSMSPRARHSLADFASFLAIQEPGAVEEIGRDPIPLPRPENESVIAAIRRLARTYPMLDKDSVFSTAASLMTQQVMGQREHKEAIDELEEVFRSRYEELTGSK</sequence>
<protein>
    <recommendedName>
        <fullName evidence="2">Crp/Fnr family transcriptional regulator</fullName>
    </recommendedName>
</protein>
<reference evidence="1" key="1">
    <citation type="submission" date="2018-05" db="EMBL/GenBank/DDBJ databases">
        <authorList>
            <person name="Lanie J.A."/>
            <person name="Ng W.-L."/>
            <person name="Kazmierczak K.M."/>
            <person name="Andrzejewski T.M."/>
            <person name="Davidsen T.M."/>
            <person name="Wayne K.J."/>
            <person name="Tettelin H."/>
            <person name="Glass J.I."/>
            <person name="Rusch D."/>
            <person name="Podicherti R."/>
            <person name="Tsui H.-C.T."/>
            <person name="Winkler M.E."/>
        </authorList>
    </citation>
    <scope>NUCLEOTIDE SEQUENCE</scope>
</reference>
<gene>
    <name evidence="1" type="ORF">METZ01_LOCUS121402</name>
</gene>
<name>A0A381XUZ8_9ZZZZ</name>
<proteinExistence type="predicted"/>
<feature type="non-terminal residue" evidence="1">
    <location>
        <position position="1"/>
    </location>
</feature>
<organism evidence="1">
    <name type="scientific">marine metagenome</name>
    <dbReference type="NCBI Taxonomy" id="408172"/>
    <lineage>
        <taxon>unclassified sequences</taxon>
        <taxon>metagenomes</taxon>
        <taxon>ecological metagenomes</taxon>
    </lineage>
</organism>
<evidence type="ECO:0008006" key="2">
    <source>
        <dbReference type="Google" id="ProtNLM"/>
    </source>
</evidence>
<dbReference type="EMBL" id="UINC01016470">
    <property type="protein sequence ID" value="SVA68548.1"/>
    <property type="molecule type" value="Genomic_DNA"/>
</dbReference>
<evidence type="ECO:0000313" key="1">
    <source>
        <dbReference type="EMBL" id="SVA68548.1"/>
    </source>
</evidence>